<protein>
    <submittedName>
        <fullName evidence="1">Uncharacterized protein</fullName>
    </submittedName>
</protein>
<keyword evidence="2" id="KW-1185">Reference proteome</keyword>
<gene>
    <name evidence="1" type="ORF">MetfoDRAFT_0364</name>
</gene>
<name>H1KX41_9EURY</name>
<dbReference type="InterPro" id="IPR019208">
    <property type="entry name" value="DUF2097"/>
</dbReference>
<comment type="caution">
    <text evidence="1">The sequence shown here is derived from an EMBL/GenBank/DDBJ whole genome shotgun (WGS) entry which is preliminary data.</text>
</comment>
<dbReference type="OrthoDB" id="65551at2157"/>
<evidence type="ECO:0000313" key="2">
    <source>
        <dbReference type="Proteomes" id="UP000003706"/>
    </source>
</evidence>
<reference evidence="1 2" key="1">
    <citation type="submission" date="2011-09" db="EMBL/GenBank/DDBJ databases">
        <title>The draft genome of Methanotorris formicicus Mc-S-70.</title>
        <authorList>
            <consortium name="US DOE Joint Genome Institute (JGI-PGF)"/>
            <person name="Lucas S."/>
            <person name="Han J."/>
            <person name="Lapidus A."/>
            <person name="Cheng J.-F."/>
            <person name="Goodwin L."/>
            <person name="Pitluck S."/>
            <person name="Peters L."/>
            <person name="Land M.L."/>
            <person name="Hauser L."/>
            <person name="Sieprawska-Lupa M."/>
            <person name="Takai K."/>
            <person name="Miyazaki J."/>
            <person name="Whitman W."/>
            <person name="Woyke T.J."/>
        </authorList>
    </citation>
    <scope>NUCLEOTIDE SEQUENCE [LARGE SCALE GENOMIC DNA]</scope>
    <source>
        <strain evidence="1 2">Mc-S-70</strain>
    </source>
</reference>
<accession>H1KX41</accession>
<dbReference type="RefSeq" id="WP_007043810.1">
    <property type="nucleotide sequence ID" value="NZ_AGJL01000006.1"/>
</dbReference>
<dbReference type="Proteomes" id="UP000003706">
    <property type="component" value="Unassembled WGS sequence"/>
</dbReference>
<proteinExistence type="predicted"/>
<dbReference type="PATRIC" id="fig|647171.4.peg.359"/>
<sequence length="93" mass="11027">MKNYRCVEMEVHPEEILEYMHRDIEEGDYIEVYFGRVHVEGTVILASEGFFRVDTNNDLFGTLEFEASSIIDDLIELVHIKEDYKEKIILRVK</sequence>
<dbReference type="AlphaFoldDB" id="H1KX41"/>
<dbReference type="STRING" id="647171.MetfoDRAFT_0364"/>
<dbReference type="Pfam" id="PF09870">
    <property type="entry name" value="DUF2097"/>
    <property type="match status" value="1"/>
</dbReference>
<dbReference type="EMBL" id="AGJL01000006">
    <property type="protein sequence ID" value="EHP88566.1"/>
    <property type="molecule type" value="Genomic_DNA"/>
</dbReference>
<evidence type="ECO:0000313" key="1">
    <source>
        <dbReference type="EMBL" id="EHP88566.1"/>
    </source>
</evidence>
<organism evidence="1 2">
    <name type="scientific">Methanotorris formicicus Mc-S-70</name>
    <dbReference type="NCBI Taxonomy" id="647171"/>
    <lineage>
        <taxon>Archaea</taxon>
        <taxon>Methanobacteriati</taxon>
        <taxon>Methanobacteriota</taxon>
        <taxon>Methanomada group</taxon>
        <taxon>Methanococci</taxon>
        <taxon>Methanococcales</taxon>
        <taxon>Methanocaldococcaceae</taxon>
        <taxon>Methanotorris</taxon>
    </lineage>
</organism>